<dbReference type="GO" id="GO:0005615">
    <property type="term" value="C:extracellular space"/>
    <property type="evidence" value="ECO:0007669"/>
    <property type="project" value="UniProtKB-KW"/>
</dbReference>
<dbReference type="SUPFAM" id="SSF57501">
    <property type="entry name" value="Cystine-knot cytokines"/>
    <property type="match status" value="1"/>
</dbReference>
<keyword evidence="5" id="KW-0732">Signal</keyword>
<dbReference type="GO" id="GO:0010557">
    <property type="term" value="P:positive regulation of macromolecule biosynthetic process"/>
    <property type="evidence" value="ECO:0007669"/>
    <property type="project" value="UniProtKB-ARBA"/>
</dbReference>
<keyword evidence="3" id="KW-0202">Cytokine</keyword>
<comment type="subunit">
    <text evidence="8">Homodimer. Forms complexes with IL17RA and IL17RC receptors with 2:1 binding stoichiometry: two receptor chains for one interleukin molecule. IL17A homodimer preferentially drives the formation of IL17RA-IL17RC heterodimeric receptor complex. IL17A homodimer adopts an asymmetrical ternary structure with one IL17RA molecule, allowing for high affinity interactions of one IL17A monomer with one IL17RA molecule (via D1 and D2 domains), while disfavoring binding of a second IL17RA molecule on the other IL17A monomer. Heterodimer with IL17F. IL17A-IL17F forms complexes with IL17RA-IL17RC, but with lower affinity when compared to IL17A homodimer. IL17RA and IL17RC chains cannot distinguish between IL17A and IL17F molecules, potentially enabling the formation of topologically distinct complexes.</text>
</comment>
<evidence type="ECO:0000256" key="8">
    <source>
        <dbReference type="ARBA" id="ARBA00065872"/>
    </source>
</evidence>
<gene>
    <name evidence="10" type="ORF">HPG69_002536</name>
</gene>
<evidence type="ECO:0000256" key="3">
    <source>
        <dbReference type="ARBA" id="ARBA00022514"/>
    </source>
</evidence>
<dbReference type="Proteomes" id="UP000551758">
    <property type="component" value="Unassembled WGS sequence"/>
</dbReference>
<evidence type="ECO:0000313" key="11">
    <source>
        <dbReference type="Proteomes" id="UP000551758"/>
    </source>
</evidence>
<dbReference type="InterPro" id="IPR029034">
    <property type="entry name" value="Cystine-knot_cytokine"/>
</dbReference>
<reference evidence="10 11" key="1">
    <citation type="journal article" date="2020" name="Mol. Biol. Evol.">
        <title>Interspecific Gene Flow and the Evolution of Specialization in Black and White Rhinoceros.</title>
        <authorList>
            <person name="Moodley Y."/>
            <person name="Westbury M.V."/>
            <person name="Russo I.M."/>
            <person name="Gopalakrishnan S."/>
            <person name="Rakotoarivelo A."/>
            <person name="Olsen R.A."/>
            <person name="Prost S."/>
            <person name="Tunstall T."/>
            <person name="Ryder O.A."/>
            <person name="Dalen L."/>
            <person name="Bruford M.W."/>
        </authorList>
    </citation>
    <scope>NUCLEOTIDE SEQUENCE [LARGE SCALE GENOMIC DNA]</scope>
    <source>
        <strain evidence="10">SBR-YM</strain>
        <tissue evidence="10">Skin</tissue>
    </source>
</reference>
<accession>A0A7J7FPE2</accession>
<evidence type="ECO:0000256" key="4">
    <source>
        <dbReference type="ARBA" id="ARBA00022525"/>
    </source>
</evidence>
<dbReference type="GO" id="GO:0080090">
    <property type="term" value="P:regulation of primary metabolic process"/>
    <property type="evidence" value="ECO:0007669"/>
    <property type="project" value="UniProtKB-ARBA"/>
</dbReference>
<dbReference type="GO" id="GO:0006954">
    <property type="term" value="P:inflammatory response"/>
    <property type="evidence" value="ECO:0007669"/>
    <property type="project" value="InterPro"/>
</dbReference>
<comment type="subcellular location">
    <subcellularLocation>
        <location evidence="1">Secreted</location>
    </subcellularLocation>
</comment>
<dbReference type="PRINTS" id="PR01932">
    <property type="entry name" value="INTRLEUKIN17"/>
</dbReference>
<dbReference type="Pfam" id="PF06083">
    <property type="entry name" value="IL17"/>
    <property type="match status" value="1"/>
</dbReference>
<keyword evidence="11" id="KW-1185">Reference proteome</keyword>
<organism evidence="10 11">
    <name type="scientific">Diceros bicornis minor</name>
    <name type="common">South-central black rhinoceros</name>
    <dbReference type="NCBI Taxonomy" id="77932"/>
    <lineage>
        <taxon>Eukaryota</taxon>
        <taxon>Metazoa</taxon>
        <taxon>Chordata</taxon>
        <taxon>Craniata</taxon>
        <taxon>Vertebrata</taxon>
        <taxon>Euteleostomi</taxon>
        <taxon>Mammalia</taxon>
        <taxon>Eutheria</taxon>
        <taxon>Laurasiatheria</taxon>
        <taxon>Perissodactyla</taxon>
        <taxon>Rhinocerotidae</taxon>
        <taxon>Diceros</taxon>
    </lineage>
</organism>
<proteinExistence type="inferred from homology"/>
<name>A0A7J7FPE2_DICBM</name>
<sequence>MVMSTSELGKPGEAAPYFLFYLFWSGLHNVWLGNLFQSLLLLLSLVAIVKAGLAIPQSPLCPDTEDKDFPQNVKINLNILNRKTNSRRPSDYHKRSTSPWDLHRNEDPERYPSVIWEAKCRHLGCVNAEGKVDVHMNSVPIQQEILVLRRESQNCPHSFRLEKMLVHVGCTCVTPIVRHLP</sequence>
<dbReference type="AlphaFoldDB" id="A0A7J7FPE2"/>
<keyword evidence="7" id="KW-0325">Glycoprotein</keyword>
<comment type="caution">
    <text evidence="10">The sequence shown here is derived from an EMBL/GenBank/DDBJ whole genome shotgun (WGS) entry which is preliminary data.</text>
</comment>
<dbReference type="InterPro" id="IPR020440">
    <property type="entry name" value="IL-17_chr"/>
</dbReference>
<evidence type="ECO:0000256" key="5">
    <source>
        <dbReference type="ARBA" id="ARBA00022729"/>
    </source>
</evidence>
<dbReference type="EMBL" id="JACDTQ010000017">
    <property type="protein sequence ID" value="KAF5929811.1"/>
    <property type="molecule type" value="Genomic_DNA"/>
</dbReference>
<evidence type="ECO:0000313" key="10">
    <source>
        <dbReference type="EMBL" id="KAF5929811.1"/>
    </source>
</evidence>
<keyword evidence="6" id="KW-1015">Disulfide bond</keyword>
<dbReference type="Gene3D" id="2.10.90.10">
    <property type="entry name" value="Cystine-knot cytokines"/>
    <property type="match status" value="1"/>
</dbReference>
<evidence type="ECO:0000256" key="6">
    <source>
        <dbReference type="ARBA" id="ARBA00023157"/>
    </source>
</evidence>
<dbReference type="FunFam" id="2.10.90.10:FF:000038">
    <property type="entry name" value="Interleukin-17A"/>
    <property type="match status" value="1"/>
</dbReference>
<evidence type="ECO:0000256" key="7">
    <source>
        <dbReference type="ARBA" id="ARBA00023180"/>
    </source>
</evidence>
<keyword evidence="4" id="KW-0964">Secreted</keyword>
<protein>
    <recommendedName>
        <fullName evidence="9">Interleukin-17A</fullName>
    </recommendedName>
</protein>
<evidence type="ECO:0000256" key="1">
    <source>
        <dbReference type="ARBA" id="ARBA00004613"/>
    </source>
</evidence>
<dbReference type="GO" id="GO:0005125">
    <property type="term" value="F:cytokine activity"/>
    <property type="evidence" value="ECO:0007669"/>
    <property type="project" value="UniProtKB-KW"/>
</dbReference>
<evidence type="ECO:0000256" key="2">
    <source>
        <dbReference type="ARBA" id="ARBA00007236"/>
    </source>
</evidence>
<comment type="similarity">
    <text evidence="2">Belongs to the IL-17 family.</text>
</comment>
<dbReference type="InterPro" id="IPR010345">
    <property type="entry name" value="IL-17_fam"/>
</dbReference>
<evidence type="ECO:0000256" key="9">
    <source>
        <dbReference type="ARBA" id="ARBA00072455"/>
    </source>
</evidence>
<dbReference type="GO" id="GO:0010468">
    <property type="term" value="P:regulation of gene expression"/>
    <property type="evidence" value="ECO:0007669"/>
    <property type="project" value="UniProtKB-ARBA"/>
</dbReference>